<dbReference type="InterPro" id="IPR010911">
    <property type="entry name" value="Rab_BD"/>
</dbReference>
<feature type="compositionally biased region" description="Basic and acidic residues" evidence="1">
    <location>
        <begin position="1356"/>
        <end position="1370"/>
    </location>
</feature>
<feature type="region of interest" description="Disordered" evidence="1">
    <location>
        <begin position="1223"/>
        <end position="1242"/>
    </location>
</feature>
<feature type="region of interest" description="Disordered" evidence="1">
    <location>
        <begin position="2240"/>
        <end position="2265"/>
    </location>
</feature>
<evidence type="ECO:0000259" key="2">
    <source>
        <dbReference type="PROSITE" id="PS50916"/>
    </source>
</evidence>
<dbReference type="GO" id="GO:0031267">
    <property type="term" value="F:small GTPase binding"/>
    <property type="evidence" value="ECO:0007669"/>
    <property type="project" value="InterPro"/>
</dbReference>
<dbReference type="CTD" id="23086"/>
<dbReference type="Proteomes" id="UP000515156">
    <property type="component" value="Chromosome 4"/>
</dbReference>
<organism evidence="3 4">
    <name type="scientific">Microcaecilia unicolor</name>
    <dbReference type="NCBI Taxonomy" id="1415580"/>
    <lineage>
        <taxon>Eukaryota</taxon>
        <taxon>Metazoa</taxon>
        <taxon>Chordata</taxon>
        <taxon>Craniata</taxon>
        <taxon>Vertebrata</taxon>
        <taxon>Euteleostomi</taxon>
        <taxon>Amphibia</taxon>
        <taxon>Gymnophiona</taxon>
        <taxon>Siphonopidae</taxon>
        <taxon>Microcaecilia</taxon>
    </lineage>
</organism>
<evidence type="ECO:0000313" key="4">
    <source>
        <dbReference type="RefSeq" id="XP_030056135.1"/>
    </source>
</evidence>
<evidence type="ECO:0000313" key="3">
    <source>
        <dbReference type="Proteomes" id="UP000515156"/>
    </source>
</evidence>
<dbReference type="KEGG" id="muo:115468506"/>
<feature type="domain" description="RabBD" evidence="2">
    <location>
        <begin position="7"/>
        <end position="63"/>
    </location>
</feature>
<dbReference type="PANTHER" id="PTHR21469">
    <property type="entry name" value="EXOPHILIN-5"/>
    <property type="match status" value="1"/>
</dbReference>
<keyword evidence="3" id="KW-1185">Reference proteome</keyword>
<dbReference type="Gene3D" id="6.10.250.3000">
    <property type="match status" value="1"/>
</dbReference>
<sequence>MTKVSNRLDLSFLNEEEVSKILAVLERDEQLKRAERDRVSKLQSTKRDIKWLHGVSGEWFEEIQRKKFRNDPDVSSILRQPLTYRLRRITRYDSTDFKMSRTKSQKNTATSPSILGFRSPFTSLFSFRKLEKQSAKPQSQQKGHGIFSLTGHSTSGIGRKTKIGMSDSPQNIHAGNLFGTNLGRMRGRTMSSTDAELENEAFHVLDDLDNKLAHEQTQSFTSYKAPMSHKPRRQYQSQYLMESGYSDTLEHQNDYRKTSSMFLNDGRRKLSFNEEYRTCSTYRPSKFHDMYSNRHRTVSHHDFTGRDTFGRSPSLSSISHGRPCSSPASFTTFSASSLHLPSLRQRNSGFLPRSSHQEAKRKPISSIIWNNPHCNEHAQNHGVLPKTHSLMELNSCANQDISPLPLQQNRMYEFYQSKNLYRRPMSKAYHFGRNQVTSPVFWDNPDHNPFYQSEYNARESYIRAISQEDVMEIDNSWETENKENYSSHLYNRDIIPSPYIRSHSNCNNMIINVNEQELAPANSIVHHSQHSFASTFMPADDDMVEEMKDDLDFQPLPSENARNEPFAEEINTPKIFNTTIDLKNQNSLSSNSTITLHSFIPGISTTSESVESRDQIKCNGQHEDSIANVIDTDVNVNQLQFPLTEVTTEMEVQTHLSENVNMQSVHETHTPTISNNTVDQQNSPHGATINISNVGDSVDSKDQIKLCAQCSDLNIVGTCASKNDPQFHVTQVNTDQDIQMCVEENSDMDPSNKTSYCIDNASKKYIIPQPIYSRVASRCTSNLQSSQSNISASALNASTPNITKELAVHSLNSRDQSKTEPMQKNAKVQTSNYFETTVLRKGNDFRSTSKNNKYTSLLLINQSRNSLSLSNLNQLKHFHQNSSEMSDMKLENMKQESTRNLNGPDSQIQEQSPLGKCIQKDVVNTPENSAALSDSFCNVLPNHKDKLIRLPKVSSEHSQNPLPNPLPSNNFTYLDTPIISSLNCKNTEAPNVGRKQPVMRSHIEENITSELSQKQFGVANCSSEPTVSYSQNKNGETAHAPSFSDLQGQSGSQSKAVSQTFLLSSKEAFPDPNTNRQHTKLTISCKPSRLMFQDAKTIKEEYLNNLVPNNLVKISNNFEDLISNDTVPSTCMLSQHLNLISTNEDTQNRTQTSPDLNRYTHLESMWLDKRISSYKDVVPCTKLASSEVSPLSSESLLAKQKRIHSDVPEKSFTIITDLTECKLNSTHSPDKENEDLSSTDSINTNEKLQNNTANSCTSVSHCPNDDTSVKPSALYCSVRRSADDINTLPRYKNTAISSSSSKLLFPSRRTLDQLPARLFNRIVAPFSHHESISTVSDTEHSPLTAKTLEVHTDINKNTRQEKHRPEEVYKSECPISNPTSIDNVSVKVDESVRTHPCPSDGLDKESNLQKRETNSTVFVSSDPGNIEYQQSRSVYSSLPNKRSRALSDVLLNRRNANLLCPNSTENKNYEFHIKVATVTFPDSLNSNRPESSDKILSNSTTQQHSNFANKLNSRSVCNQEDIAQPPRPPLLSRPTQPAVRDAADPDVPVQAQNTSLAVEKSLNDAHSMANTENIRTYFSIIPGSHEKIDDLCTRIPLRFNSSVPEKPIPCQEQEASGANDATDHLQTRVLKKWQQFQNERSNNIKKNVLQIYSPEDTNRNFHKGQKQTDIKPEATYSENTPVECGQKEKSEAKGGGKAIYKEISPESERSDLNVRETGYCRGTIDNEITSAITVLSNSNNSSCQAFCEDPTPTLQRFQPSVRNVIGTEISYEQNRTEQEPMAEEQIIDKKVTGLQMSMKPFGVHMDYFEDEVFDVSPELQQSTKAPKCNNVIFDYTNSGNTISEKLIESVYKTEWDSYPRTNPNYSSQNLSQAHYAVNDALHKEGNISYVDISKPQNASLLPSHLQSLHESGNHSQVLKRASNVTTTSMQRINQNKNVFKDRSKPISPTARCSERPTMHRKSWKNKINGSKQSTVEEVVGHTKPSFYSTNLQNELIAAKNRNIQMFNVTADSSNVHNSLDSYQDSPLMISSVDNNSNTITKNCRQPSMCVQQEDTSLGECGSMNEYQDIYQSKNFKNLNLLDDTADMMDMKKYSRRFSSATSFDRTYSRCPSISTFSPDGKQPRNFSSFSEVSSNDVNDNWTFCYNRNRSYNTRKNKSIDFGIFGKEQQAAFLENIKRSLTEGRLWRPCFLKNPGFLRNEINATSNRSGFLSASSPGSRMSIEGLSLGEPLNIYQEEAVIYSESDNDTTTDDEYYLDDYDKESEL</sequence>
<feature type="compositionally biased region" description="Polar residues" evidence="1">
    <location>
        <begin position="1414"/>
        <end position="1423"/>
    </location>
</feature>
<dbReference type="InterPro" id="IPR039916">
    <property type="entry name" value="EXPH5"/>
</dbReference>
<feature type="compositionally biased region" description="Basic and acidic residues" evidence="1">
    <location>
        <begin position="1401"/>
        <end position="1413"/>
    </location>
</feature>
<feature type="region of interest" description="Disordered" evidence="1">
    <location>
        <begin position="1023"/>
        <end position="1056"/>
    </location>
</feature>
<dbReference type="GeneID" id="115468506"/>
<feature type="compositionally biased region" description="Basic and acidic residues" evidence="1">
    <location>
        <begin position="1685"/>
        <end position="1710"/>
    </location>
</feature>
<feature type="region of interest" description="Disordered" evidence="1">
    <location>
        <begin position="1520"/>
        <end position="1543"/>
    </location>
</feature>
<dbReference type="OrthoDB" id="9908998at2759"/>
<dbReference type="GO" id="GO:0006886">
    <property type="term" value="P:intracellular protein transport"/>
    <property type="evidence" value="ECO:0007669"/>
    <property type="project" value="InterPro"/>
</dbReference>
<proteinExistence type="predicted"/>
<feature type="compositionally biased region" description="Acidic residues" evidence="1">
    <location>
        <begin position="2244"/>
        <end position="2265"/>
    </location>
</feature>
<evidence type="ECO:0000256" key="1">
    <source>
        <dbReference type="SAM" id="MobiDB-lite"/>
    </source>
</evidence>
<dbReference type="RefSeq" id="XP_030056135.1">
    <property type="nucleotide sequence ID" value="XM_030200275.1"/>
</dbReference>
<feature type="region of interest" description="Disordered" evidence="1">
    <location>
        <begin position="1941"/>
        <end position="1960"/>
    </location>
</feature>
<feature type="region of interest" description="Disordered" evidence="1">
    <location>
        <begin position="1657"/>
        <end position="1710"/>
    </location>
</feature>
<dbReference type="PANTHER" id="PTHR21469:SF4">
    <property type="entry name" value="EXOPHILIN-5"/>
    <property type="match status" value="1"/>
</dbReference>
<protein>
    <submittedName>
        <fullName evidence="4">Exophilin-5</fullName>
    </submittedName>
</protein>
<dbReference type="InParanoid" id="A0A6P7XZE3"/>
<dbReference type="FunCoup" id="A0A6P7XZE3">
    <property type="interactions" value="324"/>
</dbReference>
<feature type="region of interest" description="Disordered" evidence="1">
    <location>
        <begin position="1395"/>
        <end position="1423"/>
    </location>
</feature>
<feature type="region of interest" description="Disordered" evidence="1">
    <location>
        <begin position="1356"/>
        <end position="1375"/>
    </location>
</feature>
<feature type="region of interest" description="Disordered" evidence="1">
    <location>
        <begin position="132"/>
        <end position="172"/>
    </location>
</feature>
<dbReference type="PROSITE" id="PS50916">
    <property type="entry name" value="RABBD"/>
    <property type="match status" value="1"/>
</dbReference>
<feature type="compositionally biased region" description="Polar residues" evidence="1">
    <location>
        <begin position="1044"/>
        <end position="1056"/>
    </location>
</feature>
<gene>
    <name evidence="4" type="primary">EXPH5</name>
</gene>
<accession>A0A6P7XZE3</accession>
<reference evidence="4" key="1">
    <citation type="submission" date="2025-08" db="UniProtKB">
        <authorList>
            <consortium name="RefSeq"/>
        </authorList>
    </citation>
    <scope>IDENTIFICATION</scope>
</reference>
<name>A0A6P7XZE3_9AMPH</name>
<feature type="region of interest" description="Disordered" evidence="1">
    <location>
        <begin position="1481"/>
        <end position="1504"/>
    </location>
</feature>
<feature type="compositionally biased region" description="Polar residues" evidence="1">
    <location>
        <begin position="1023"/>
        <end position="1035"/>
    </location>
</feature>